<sequence length="71" mass="8310">MMTLAYPILYITRREHGQTQKYVAQQLSISPQRYQLKESGKASFTLPEARILSDLYDKSIDDLFSKEIKVR</sequence>
<dbReference type="RefSeq" id="WP_341611777.1">
    <property type="nucleotide sequence ID" value="NZ_JBBWSC010000005.1"/>
</dbReference>
<proteinExistence type="predicted"/>
<evidence type="ECO:0000313" key="3">
    <source>
        <dbReference type="Proteomes" id="UP001380601"/>
    </source>
</evidence>
<dbReference type="PROSITE" id="PS50943">
    <property type="entry name" value="HTH_CROC1"/>
    <property type="match status" value="1"/>
</dbReference>
<dbReference type="SUPFAM" id="SSF47413">
    <property type="entry name" value="lambda repressor-like DNA-binding domains"/>
    <property type="match status" value="1"/>
</dbReference>
<reference evidence="2 3" key="1">
    <citation type="submission" date="2024-04" db="EMBL/GenBank/DDBJ databases">
        <title>Staphylococcus debuckii a clinical isolate.</title>
        <authorList>
            <person name="Magnan C."/>
            <person name="Plumet L."/>
            <person name="Morsli M."/>
            <person name="Molle V."/>
            <person name="Lavigne J.-P."/>
        </authorList>
    </citation>
    <scope>NUCLEOTIDE SEQUENCE [LARGE SCALE GENOMIC DNA]</scope>
    <source>
        <strain evidence="2 3">NSD001</strain>
    </source>
</reference>
<accession>A0ABU9EXR7</accession>
<protein>
    <submittedName>
        <fullName evidence="2">Helix-turn-helix transcriptional regulator</fullName>
    </submittedName>
</protein>
<dbReference type="InterPro" id="IPR001387">
    <property type="entry name" value="Cro/C1-type_HTH"/>
</dbReference>
<dbReference type="Proteomes" id="UP001380601">
    <property type="component" value="Unassembled WGS sequence"/>
</dbReference>
<feature type="domain" description="HTH cro/C1-type" evidence="1">
    <location>
        <begin position="9"/>
        <end position="63"/>
    </location>
</feature>
<dbReference type="SMART" id="SM00530">
    <property type="entry name" value="HTH_XRE"/>
    <property type="match status" value="1"/>
</dbReference>
<dbReference type="EMBL" id="JBBWSC010000005">
    <property type="protein sequence ID" value="MEL0538249.1"/>
    <property type="molecule type" value="Genomic_DNA"/>
</dbReference>
<dbReference type="CDD" id="cd00093">
    <property type="entry name" value="HTH_XRE"/>
    <property type="match status" value="1"/>
</dbReference>
<name>A0ABU9EXR7_9STAP</name>
<dbReference type="InterPro" id="IPR010982">
    <property type="entry name" value="Lambda_DNA-bd_dom_sf"/>
</dbReference>
<comment type="caution">
    <text evidence="2">The sequence shown here is derived from an EMBL/GenBank/DDBJ whole genome shotgun (WGS) entry which is preliminary data.</text>
</comment>
<gene>
    <name evidence="2" type="ORF">AADA34_05800</name>
</gene>
<dbReference type="Gene3D" id="1.10.260.40">
    <property type="entry name" value="lambda repressor-like DNA-binding domains"/>
    <property type="match status" value="1"/>
</dbReference>
<evidence type="ECO:0000313" key="2">
    <source>
        <dbReference type="EMBL" id="MEL0538249.1"/>
    </source>
</evidence>
<organism evidence="2 3">
    <name type="scientific">Staphylococcus debuckii</name>
    <dbReference type="NCBI Taxonomy" id="2044912"/>
    <lineage>
        <taxon>Bacteria</taxon>
        <taxon>Bacillati</taxon>
        <taxon>Bacillota</taxon>
        <taxon>Bacilli</taxon>
        <taxon>Bacillales</taxon>
        <taxon>Staphylococcaceae</taxon>
        <taxon>Staphylococcus</taxon>
    </lineage>
</organism>
<dbReference type="Pfam" id="PF01381">
    <property type="entry name" value="HTH_3"/>
    <property type="match status" value="1"/>
</dbReference>
<evidence type="ECO:0000259" key="1">
    <source>
        <dbReference type="PROSITE" id="PS50943"/>
    </source>
</evidence>
<keyword evidence="3" id="KW-1185">Reference proteome</keyword>